<keyword evidence="2" id="KW-1185">Reference proteome</keyword>
<dbReference type="Proteomes" id="UP000600946">
    <property type="component" value="Unassembled WGS sequence"/>
</dbReference>
<gene>
    <name evidence="1" type="ORF">GCM10010326_76600</name>
</gene>
<evidence type="ECO:0000313" key="1">
    <source>
        <dbReference type="EMBL" id="GGY71092.1"/>
    </source>
</evidence>
<proteinExistence type="predicted"/>
<sequence>MDLAEQFRRGGDGEEGQGLVDLVAYGHALIRLNGCRRGLRPDLWLDLLLGRVRDITKPAQNVPGVSSACQLLAQDVHLGAVVLRERLPERLLQLLHALLESDQMLVHARMLAATRGFQFYSREI</sequence>
<accession>A0ABQ3B1V2</accession>
<name>A0ABQ3B1V2_9ACTN</name>
<comment type="caution">
    <text evidence="1">The sequence shown here is derived from an EMBL/GenBank/DDBJ whole genome shotgun (WGS) entry which is preliminary data.</text>
</comment>
<reference evidence="2" key="1">
    <citation type="journal article" date="2019" name="Int. J. Syst. Evol. Microbiol.">
        <title>The Global Catalogue of Microorganisms (GCM) 10K type strain sequencing project: providing services to taxonomists for standard genome sequencing and annotation.</title>
        <authorList>
            <consortium name="The Broad Institute Genomics Platform"/>
            <consortium name="The Broad Institute Genome Sequencing Center for Infectious Disease"/>
            <person name="Wu L."/>
            <person name="Ma J."/>
        </authorList>
    </citation>
    <scope>NUCLEOTIDE SEQUENCE [LARGE SCALE GENOMIC DNA]</scope>
    <source>
        <strain evidence="2">JCM 4594</strain>
    </source>
</reference>
<evidence type="ECO:0000313" key="2">
    <source>
        <dbReference type="Proteomes" id="UP000600946"/>
    </source>
</evidence>
<organism evidence="1 2">
    <name type="scientific">Streptomyces xanthochromogenes</name>
    <dbReference type="NCBI Taxonomy" id="67384"/>
    <lineage>
        <taxon>Bacteria</taxon>
        <taxon>Bacillati</taxon>
        <taxon>Actinomycetota</taxon>
        <taxon>Actinomycetes</taxon>
        <taxon>Kitasatosporales</taxon>
        <taxon>Streptomycetaceae</taxon>
        <taxon>Streptomyces</taxon>
    </lineage>
</organism>
<dbReference type="EMBL" id="BMUU01000025">
    <property type="protein sequence ID" value="GGY71092.1"/>
    <property type="molecule type" value="Genomic_DNA"/>
</dbReference>
<protein>
    <submittedName>
        <fullName evidence="1">Uncharacterized protein</fullName>
    </submittedName>
</protein>